<dbReference type="VEuPathDB" id="AmoebaDB:ACA1_293700"/>
<dbReference type="EMBL" id="KB007805">
    <property type="protein sequence ID" value="ELR25409.1"/>
    <property type="molecule type" value="Genomic_DNA"/>
</dbReference>
<dbReference type="GeneID" id="14926462"/>
<proteinExistence type="predicted"/>
<protein>
    <submittedName>
        <fullName evidence="1">Uncharacterized protein</fullName>
    </submittedName>
</protein>
<name>L8HII5_ACACF</name>
<keyword evidence="2" id="KW-1185">Reference proteome</keyword>
<sequence>MEAHPLMKKGAFIFARPLSDPAKLLTPRSKKNERNLAPILGKLAGSIKGEELISLETIAPARLDTSTSDIIIVSSSSSTMVSLLLAVTDTYRMSGGSMVSRQ</sequence>
<gene>
    <name evidence="1" type="ORF">ACA1_293700</name>
</gene>
<dbReference type="RefSeq" id="XP_004368164.1">
    <property type="nucleotide sequence ID" value="XM_004368107.1"/>
</dbReference>
<accession>L8HII5</accession>
<organism evidence="1 2">
    <name type="scientific">Acanthamoeba castellanii (strain ATCC 30010 / Neff)</name>
    <dbReference type="NCBI Taxonomy" id="1257118"/>
    <lineage>
        <taxon>Eukaryota</taxon>
        <taxon>Amoebozoa</taxon>
        <taxon>Discosea</taxon>
        <taxon>Longamoebia</taxon>
        <taxon>Centramoebida</taxon>
        <taxon>Acanthamoebidae</taxon>
        <taxon>Acanthamoeba</taxon>
    </lineage>
</organism>
<evidence type="ECO:0000313" key="1">
    <source>
        <dbReference type="EMBL" id="ELR25409.1"/>
    </source>
</evidence>
<dbReference type="KEGG" id="acan:ACA1_293700"/>
<dbReference type="Proteomes" id="UP000011083">
    <property type="component" value="Unassembled WGS sequence"/>
</dbReference>
<reference evidence="1 2" key="1">
    <citation type="journal article" date="2013" name="Genome Biol.">
        <title>Genome of Acanthamoeba castellanii highlights extensive lateral gene transfer and early evolution of tyrosine kinase signaling.</title>
        <authorList>
            <person name="Clarke M."/>
            <person name="Lohan A.J."/>
            <person name="Liu B."/>
            <person name="Lagkouvardos I."/>
            <person name="Roy S."/>
            <person name="Zafar N."/>
            <person name="Bertelli C."/>
            <person name="Schilde C."/>
            <person name="Kianianmomeni A."/>
            <person name="Burglin T.R."/>
            <person name="Frech C."/>
            <person name="Turcotte B."/>
            <person name="Kopec K.O."/>
            <person name="Synnott J.M."/>
            <person name="Choo C."/>
            <person name="Paponov I."/>
            <person name="Finkler A."/>
            <person name="Soon Heng Tan C."/>
            <person name="Hutchins A.P."/>
            <person name="Weinmeier T."/>
            <person name="Rattei T."/>
            <person name="Chu J.S."/>
            <person name="Gimenez G."/>
            <person name="Irimia M."/>
            <person name="Rigden D.J."/>
            <person name="Fitzpatrick D.A."/>
            <person name="Lorenzo-Morales J."/>
            <person name="Bateman A."/>
            <person name="Chiu C.H."/>
            <person name="Tang P."/>
            <person name="Hegemann P."/>
            <person name="Fromm H."/>
            <person name="Raoult D."/>
            <person name="Greub G."/>
            <person name="Miranda-Saavedra D."/>
            <person name="Chen N."/>
            <person name="Nash P."/>
            <person name="Ginger M.L."/>
            <person name="Horn M."/>
            <person name="Schaap P."/>
            <person name="Caler L."/>
            <person name="Loftus B."/>
        </authorList>
    </citation>
    <scope>NUCLEOTIDE SEQUENCE [LARGE SCALE GENOMIC DNA]</scope>
    <source>
        <strain evidence="1 2">Neff</strain>
    </source>
</reference>
<dbReference type="AlphaFoldDB" id="L8HII5"/>
<evidence type="ECO:0000313" key="2">
    <source>
        <dbReference type="Proteomes" id="UP000011083"/>
    </source>
</evidence>